<keyword evidence="3" id="KW-0862">Zinc</keyword>
<proteinExistence type="predicted"/>
<dbReference type="EMBL" id="JAOPHQ010004362">
    <property type="protein sequence ID" value="KAK0139483.1"/>
    <property type="molecule type" value="Genomic_DNA"/>
</dbReference>
<reference evidence="6" key="1">
    <citation type="journal article" date="2023" name="Front. Mar. Sci.">
        <title>A new Merluccius polli reference genome to investigate the effects of global change in West African waters.</title>
        <authorList>
            <person name="Mateo J.L."/>
            <person name="Blanco-Fernandez C."/>
            <person name="Garcia-Vazquez E."/>
            <person name="Machado-Schiaffino G."/>
        </authorList>
    </citation>
    <scope>NUCLEOTIDE SEQUENCE</scope>
    <source>
        <strain evidence="6">C29</strain>
        <tissue evidence="6">Fin</tissue>
    </source>
</reference>
<name>A0AA47MFR4_MERPO</name>
<feature type="domain" description="MYND-type" evidence="5">
    <location>
        <begin position="87"/>
        <end position="128"/>
    </location>
</feature>
<keyword evidence="2 4" id="KW-0863">Zinc-finger</keyword>
<dbReference type="InterPro" id="IPR052839">
    <property type="entry name" value="Mito_gene_expr_regulator"/>
</dbReference>
<dbReference type="InterPro" id="IPR002893">
    <property type="entry name" value="Znf_MYND"/>
</dbReference>
<dbReference type="AlphaFoldDB" id="A0AA47MFR4"/>
<keyword evidence="7" id="KW-1185">Reference proteome</keyword>
<evidence type="ECO:0000256" key="1">
    <source>
        <dbReference type="ARBA" id="ARBA00022723"/>
    </source>
</evidence>
<dbReference type="Gene3D" id="6.10.140.2220">
    <property type="match status" value="1"/>
</dbReference>
<dbReference type="PANTHER" id="PTHR46920">
    <property type="match status" value="1"/>
</dbReference>
<keyword evidence="1" id="KW-0479">Metal-binding</keyword>
<evidence type="ECO:0000256" key="4">
    <source>
        <dbReference type="PROSITE-ProRule" id="PRU00134"/>
    </source>
</evidence>
<evidence type="ECO:0000256" key="3">
    <source>
        <dbReference type="ARBA" id="ARBA00022833"/>
    </source>
</evidence>
<gene>
    <name evidence="6" type="primary">MSS51_0</name>
    <name evidence="6" type="ORF">N1851_023801</name>
</gene>
<protein>
    <recommendedName>
        <fullName evidence="5">MYND-type domain-containing protein</fullName>
    </recommendedName>
</protein>
<dbReference type="PROSITE" id="PS50865">
    <property type="entry name" value="ZF_MYND_2"/>
    <property type="match status" value="1"/>
</dbReference>
<organism evidence="6 7">
    <name type="scientific">Merluccius polli</name>
    <name type="common">Benguela hake</name>
    <name type="synonym">Merluccius cadenati</name>
    <dbReference type="NCBI Taxonomy" id="89951"/>
    <lineage>
        <taxon>Eukaryota</taxon>
        <taxon>Metazoa</taxon>
        <taxon>Chordata</taxon>
        <taxon>Craniata</taxon>
        <taxon>Vertebrata</taxon>
        <taxon>Euteleostomi</taxon>
        <taxon>Actinopterygii</taxon>
        <taxon>Neopterygii</taxon>
        <taxon>Teleostei</taxon>
        <taxon>Neoteleostei</taxon>
        <taxon>Acanthomorphata</taxon>
        <taxon>Zeiogadaria</taxon>
        <taxon>Gadariae</taxon>
        <taxon>Gadiformes</taxon>
        <taxon>Gadoidei</taxon>
        <taxon>Merlucciidae</taxon>
        <taxon>Merluccius</taxon>
    </lineage>
</organism>
<dbReference type="GO" id="GO:0008270">
    <property type="term" value="F:zinc ion binding"/>
    <property type="evidence" value="ECO:0007669"/>
    <property type="project" value="UniProtKB-KW"/>
</dbReference>
<dbReference type="SUPFAM" id="SSF144232">
    <property type="entry name" value="HIT/MYND zinc finger-like"/>
    <property type="match status" value="1"/>
</dbReference>
<sequence>MATQSPSLPQSFAPGAGSVFSNQTGFNSLESNVPGLSRVILDKLNLKDYGEYRAAVRVKTKGILLQELQGDVPEDGGEPLSSAPAAQPNCPRTLSGTDTLKRCVKCLNVYYCNKACQKDDWPGHKKACKKLALVAIDRLVGMADVPQAQWTKPAAEVRNWEDWLAMQGELAARWRPSSLCQHGDPEEQCRPAAAPMPVTCGTPCGRVQSGSPSPGS</sequence>
<accession>A0AA47MFR4</accession>
<evidence type="ECO:0000259" key="5">
    <source>
        <dbReference type="PROSITE" id="PS50865"/>
    </source>
</evidence>
<comment type="caution">
    <text evidence="6">The sequence shown here is derived from an EMBL/GenBank/DDBJ whole genome shotgun (WGS) entry which is preliminary data.</text>
</comment>
<dbReference type="Proteomes" id="UP001174136">
    <property type="component" value="Unassembled WGS sequence"/>
</dbReference>
<dbReference type="Pfam" id="PF01753">
    <property type="entry name" value="zf-MYND"/>
    <property type="match status" value="1"/>
</dbReference>
<evidence type="ECO:0000313" key="6">
    <source>
        <dbReference type="EMBL" id="KAK0139483.1"/>
    </source>
</evidence>
<dbReference type="PANTHER" id="PTHR46920:SF3">
    <property type="entry name" value="MYND-TYPE DOMAIN-CONTAINING PROTEIN"/>
    <property type="match status" value="1"/>
</dbReference>
<evidence type="ECO:0000256" key="2">
    <source>
        <dbReference type="ARBA" id="ARBA00022771"/>
    </source>
</evidence>
<evidence type="ECO:0000313" key="7">
    <source>
        <dbReference type="Proteomes" id="UP001174136"/>
    </source>
</evidence>